<feature type="compositionally biased region" description="Low complexity" evidence="9">
    <location>
        <begin position="145"/>
        <end position="169"/>
    </location>
</feature>
<evidence type="ECO:0000256" key="1">
    <source>
        <dbReference type="ARBA" id="ARBA00004589"/>
    </source>
</evidence>
<keyword evidence="7" id="KW-1015">Disulfide bond</keyword>
<dbReference type="EMBL" id="MU004242">
    <property type="protein sequence ID" value="KAF2664687.1"/>
    <property type="molecule type" value="Genomic_DNA"/>
</dbReference>
<evidence type="ECO:0000256" key="9">
    <source>
        <dbReference type="SAM" id="MobiDB-lite"/>
    </source>
</evidence>
<keyword evidence="14" id="KW-1185">Reference proteome</keyword>
<evidence type="ECO:0000256" key="11">
    <source>
        <dbReference type="SAM" id="SignalP"/>
    </source>
</evidence>
<evidence type="ECO:0000256" key="5">
    <source>
        <dbReference type="ARBA" id="ARBA00022622"/>
    </source>
</evidence>
<organism evidence="13 14">
    <name type="scientific">Microthyrium microscopicum</name>
    <dbReference type="NCBI Taxonomy" id="703497"/>
    <lineage>
        <taxon>Eukaryota</taxon>
        <taxon>Fungi</taxon>
        <taxon>Dikarya</taxon>
        <taxon>Ascomycota</taxon>
        <taxon>Pezizomycotina</taxon>
        <taxon>Dothideomycetes</taxon>
        <taxon>Dothideomycetes incertae sedis</taxon>
        <taxon>Microthyriales</taxon>
        <taxon>Microthyriaceae</taxon>
        <taxon>Microthyrium</taxon>
    </lineage>
</organism>
<keyword evidence="10" id="KW-1133">Transmembrane helix</keyword>
<dbReference type="Pfam" id="PF05730">
    <property type="entry name" value="CFEM"/>
    <property type="match status" value="1"/>
</dbReference>
<sequence>MDLILLFIALLFPIVHGDTPQVFWGGYTTCAQNNCLIPISTSFPCELNDNICVCTTTAFVNQVAACMGQNCPVDSQRTYIRYFDSCSISDYPLVLNNAQWNTSASAGAASSVSQVASSVHPTTSSTGSPTGHMTPITSTPASKPQTSGSVTSAQSSGAAGQAPSASSAGNGYTEDQKINLGVGIGVGLGVGIPSVILAFLGYRARAIRRRK</sequence>
<evidence type="ECO:0000256" key="6">
    <source>
        <dbReference type="ARBA" id="ARBA00022729"/>
    </source>
</evidence>
<name>A0A6A6TZT4_9PEZI</name>
<keyword evidence="5" id="KW-0325">Glycoprotein</keyword>
<feature type="chain" id="PRO_5025636475" description="CFEM domain-containing protein" evidence="11">
    <location>
        <begin position="18"/>
        <end position="211"/>
    </location>
</feature>
<feature type="region of interest" description="Disordered" evidence="9">
    <location>
        <begin position="117"/>
        <end position="170"/>
    </location>
</feature>
<dbReference type="AlphaFoldDB" id="A0A6A6TZT4"/>
<gene>
    <name evidence="13" type="ORF">BT63DRAFT_429440</name>
</gene>
<comment type="similarity">
    <text evidence="3">Belongs to the RBT5 family.</text>
</comment>
<accession>A0A6A6TZT4</accession>
<dbReference type="Proteomes" id="UP000799302">
    <property type="component" value="Unassembled WGS sequence"/>
</dbReference>
<evidence type="ECO:0000313" key="13">
    <source>
        <dbReference type="EMBL" id="KAF2664687.1"/>
    </source>
</evidence>
<keyword evidence="6 11" id="KW-0732">Signal</keyword>
<evidence type="ECO:0000256" key="2">
    <source>
        <dbReference type="ARBA" id="ARBA00004613"/>
    </source>
</evidence>
<comment type="subcellular location">
    <subcellularLocation>
        <location evidence="1">Membrane</location>
        <topology evidence="1">Lipid-anchor</topology>
        <topology evidence="1">GPI-anchor</topology>
    </subcellularLocation>
    <subcellularLocation>
        <location evidence="2">Secreted</location>
    </subcellularLocation>
</comment>
<evidence type="ECO:0000259" key="12">
    <source>
        <dbReference type="Pfam" id="PF05730"/>
    </source>
</evidence>
<keyword evidence="5" id="KW-0336">GPI-anchor</keyword>
<feature type="transmembrane region" description="Helical" evidence="10">
    <location>
        <begin position="180"/>
        <end position="202"/>
    </location>
</feature>
<evidence type="ECO:0000256" key="7">
    <source>
        <dbReference type="ARBA" id="ARBA00023157"/>
    </source>
</evidence>
<feature type="signal peptide" evidence="11">
    <location>
        <begin position="1"/>
        <end position="17"/>
    </location>
</feature>
<protein>
    <recommendedName>
        <fullName evidence="12">CFEM domain-containing protein</fullName>
    </recommendedName>
</protein>
<keyword evidence="8" id="KW-0449">Lipoprotein</keyword>
<dbReference type="InterPro" id="IPR008427">
    <property type="entry name" value="Extracellular_membr_CFEM_dom"/>
</dbReference>
<keyword evidence="4" id="KW-0964">Secreted</keyword>
<keyword evidence="10" id="KW-0812">Transmembrane</keyword>
<evidence type="ECO:0000256" key="4">
    <source>
        <dbReference type="ARBA" id="ARBA00022525"/>
    </source>
</evidence>
<evidence type="ECO:0000256" key="8">
    <source>
        <dbReference type="ARBA" id="ARBA00023288"/>
    </source>
</evidence>
<dbReference type="GO" id="GO:0098552">
    <property type="term" value="C:side of membrane"/>
    <property type="evidence" value="ECO:0007669"/>
    <property type="project" value="UniProtKB-KW"/>
</dbReference>
<evidence type="ECO:0000256" key="3">
    <source>
        <dbReference type="ARBA" id="ARBA00010031"/>
    </source>
</evidence>
<reference evidence="13" key="1">
    <citation type="journal article" date="2020" name="Stud. Mycol.">
        <title>101 Dothideomycetes genomes: a test case for predicting lifestyles and emergence of pathogens.</title>
        <authorList>
            <person name="Haridas S."/>
            <person name="Albert R."/>
            <person name="Binder M."/>
            <person name="Bloem J."/>
            <person name="Labutti K."/>
            <person name="Salamov A."/>
            <person name="Andreopoulos B."/>
            <person name="Baker S."/>
            <person name="Barry K."/>
            <person name="Bills G."/>
            <person name="Bluhm B."/>
            <person name="Cannon C."/>
            <person name="Castanera R."/>
            <person name="Culley D."/>
            <person name="Daum C."/>
            <person name="Ezra D."/>
            <person name="Gonzalez J."/>
            <person name="Henrissat B."/>
            <person name="Kuo A."/>
            <person name="Liang C."/>
            <person name="Lipzen A."/>
            <person name="Lutzoni F."/>
            <person name="Magnuson J."/>
            <person name="Mondo S."/>
            <person name="Nolan M."/>
            <person name="Ohm R."/>
            <person name="Pangilinan J."/>
            <person name="Park H.-J."/>
            <person name="Ramirez L."/>
            <person name="Alfaro M."/>
            <person name="Sun H."/>
            <person name="Tritt A."/>
            <person name="Yoshinaga Y."/>
            <person name="Zwiers L.-H."/>
            <person name="Turgeon B."/>
            <person name="Goodwin S."/>
            <person name="Spatafora J."/>
            <person name="Crous P."/>
            <person name="Grigoriev I."/>
        </authorList>
    </citation>
    <scope>NUCLEOTIDE SEQUENCE</scope>
    <source>
        <strain evidence="13">CBS 115976</strain>
    </source>
</reference>
<feature type="compositionally biased region" description="Low complexity" evidence="9">
    <location>
        <begin position="117"/>
        <end position="135"/>
    </location>
</feature>
<feature type="domain" description="CFEM" evidence="12">
    <location>
        <begin position="29"/>
        <end position="84"/>
    </location>
</feature>
<keyword evidence="10" id="KW-0472">Membrane</keyword>
<evidence type="ECO:0000313" key="14">
    <source>
        <dbReference type="Proteomes" id="UP000799302"/>
    </source>
</evidence>
<evidence type="ECO:0000256" key="10">
    <source>
        <dbReference type="SAM" id="Phobius"/>
    </source>
</evidence>
<dbReference type="GO" id="GO:0005576">
    <property type="term" value="C:extracellular region"/>
    <property type="evidence" value="ECO:0007669"/>
    <property type="project" value="UniProtKB-SubCell"/>
</dbReference>
<proteinExistence type="inferred from homology"/>